<keyword evidence="5 9" id="KW-0472">Membrane</keyword>
<proteinExistence type="inferred from homology"/>
<gene>
    <name evidence="13" type="primary">GNG2</name>
</gene>
<keyword evidence="4" id="KW-0488">Methylation</keyword>
<dbReference type="SMART" id="SM01224">
    <property type="entry name" value="G_gamma"/>
    <property type="match status" value="1"/>
</dbReference>
<evidence type="ECO:0000256" key="8">
    <source>
        <dbReference type="ARBA" id="ARBA00023289"/>
    </source>
</evidence>
<evidence type="ECO:0000259" key="12">
    <source>
        <dbReference type="PROSITE" id="PS50058"/>
    </source>
</evidence>
<evidence type="ECO:0000256" key="3">
    <source>
        <dbReference type="ARBA" id="ARBA00022475"/>
    </source>
</evidence>
<dbReference type="PROSITE" id="PS50058">
    <property type="entry name" value="G_PROTEIN_GAMMA"/>
    <property type="match status" value="1"/>
</dbReference>
<evidence type="ECO:0000256" key="7">
    <source>
        <dbReference type="ARBA" id="ARBA00023288"/>
    </source>
</evidence>
<dbReference type="PANTHER" id="PTHR13809">
    <property type="entry name" value="GUANINE NUCLEOTIDE-BINDING PROTEIN GAMMA SUBUNIT"/>
    <property type="match status" value="1"/>
</dbReference>
<reference evidence="13" key="2">
    <citation type="submission" date="2025-08" db="UniProtKB">
        <authorList>
            <consortium name="Ensembl"/>
        </authorList>
    </citation>
    <scope>IDENTIFICATION</scope>
</reference>
<keyword evidence="14" id="KW-1185">Reference proteome</keyword>
<keyword evidence="7 9" id="KW-0449">Lipoprotein</keyword>
<dbReference type="Ensembl" id="ENSBIXT00000028405.1">
    <property type="protein sequence ID" value="ENSBIXP00000016455.1"/>
    <property type="gene ID" value="ENSBIXG00000007359.1"/>
</dbReference>
<dbReference type="AlphaFoldDB" id="A0A4W2CT56"/>
<evidence type="ECO:0000256" key="4">
    <source>
        <dbReference type="ARBA" id="ARBA00022481"/>
    </source>
</evidence>
<feature type="domain" description="G protein gamma" evidence="12">
    <location>
        <begin position="81"/>
        <end position="123"/>
    </location>
</feature>
<dbReference type="STRING" id="30522.A0A4W2CT56"/>
<feature type="signal peptide" evidence="11">
    <location>
        <begin position="1"/>
        <end position="26"/>
    </location>
</feature>
<dbReference type="CDD" id="cd00068">
    <property type="entry name" value="GGL"/>
    <property type="match status" value="1"/>
</dbReference>
<evidence type="ECO:0000313" key="14">
    <source>
        <dbReference type="Proteomes" id="UP000314981"/>
    </source>
</evidence>
<comment type="subcellular location">
    <subcellularLocation>
        <location evidence="1 9">Cell membrane</location>
        <topology evidence="1 9">Lipid-anchor</topology>
        <orientation evidence="1 9">Cytoplasmic side</orientation>
    </subcellularLocation>
</comment>
<sequence>MIEDKAGWGLVPGLQALLLHIHTTAAAQWAAPTTAGLGWAGCAGARLHSAARRAEESHSPRTSLGSQARSASEPQALGIEEVSKAAADLMAYCEAHAKEDPLLTPVPASENPFREKKFFCAIL</sequence>
<dbReference type="PRINTS" id="PR00321">
    <property type="entry name" value="GPROTEING"/>
</dbReference>
<dbReference type="InterPro" id="IPR036284">
    <property type="entry name" value="GGL_sf"/>
</dbReference>
<name>A0A4W2CT56_BOBOX</name>
<dbReference type="SMART" id="SM00224">
    <property type="entry name" value="GGL"/>
    <property type="match status" value="1"/>
</dbReference>
<reference evidence="13 14" key="1">
    <citation type="submission" date="2018-11" db="EMBL/GenBank/DDBJ databases">
        <title>Haplotype-resolved cattle genomes.</title>
        <authorList>
            <person name="Low W.Y."/>
            <person name="Tearle R."/>
            <person name="Bickhart D.M."/>
            <person name="Rosen B.D."/>
            <person name="Koren S."/>
            <person name="Rhie A."/>
            <person name="Hiendleder S."/>
            <person name="Phillippy A.M."/>
            <person name="Smith T.P.L."/>
            <person name="Williams J.L."/>
        </authorList>
    </citation>
    <scope>NUCLEOTIDE SEQUENCE [LARGE SCALE GENOMIC DNA]</scope>
</reference>
<dbReference type="Pfam" id="PF00631">
    <property type="entry name" value="G-gamma"/>
    <property type="match status" value="1"/>
</dbReference>
<evidence type="ECO:0000256" key="10">
    <source>
        <dbReference type="SAM" id="MobiDB-lite"/>
    </source>
</evidence>
<comment type="subunit">
    <text evidence="9">G proteins are composed of 3 units; alpha, beta and gamma.</text>
</comment>
<evidence type="ECO:0000313" key="13">
    <source>
        <dbReference type="Ensembl" id="ENSBIXP00000016455.1"/>
    </source>
</evidence>
<dbReference type="Proteomes" id="UP000314981">
    <property type="component" value="Chromosome 10"/>
</dbReference>
<keyword evidence="8" id="KW-0636">Prenylation</keyword>
<keyword evidence="11" id="KW-0732">Signal</keyword>
<dbReference type="SUPFAM" id="SSF48670">
    <property type="entry name" value="Transducin (heterotrimeric G protein), gamma chain"/>
    <property type="match status" value="1"/>
</dbReference>
<comment type="function">
    <text evidence="9">Guanine nucleotide-binding proteins (G proteins) are involved as a modulator or transducer in various transmembrane signaling systems. The beta and gamma chains are required for the GTPase activity, for replacement of GDP by GTP, and for G protein-effector interaction.</text>
</comment>
<dbReference type="Gene3D" id="4.10.260.10">
    <property type="entry name" value="Transducin (heterotrimeric G protein), gamma chain"/>
    <property type="match status" value="1"/>
</dbReference>
<keyword evidence="6 9" id="KW-0807">Transducer</keyword>
<feature type="compositionally biased region" description="Polar residues" evidence="10">
    <location>
        <begin position="60"/>
        <end position="73"/>
    </location>
</feature>
<dbReference type="InterPro" id="IPR015898">
    <property type="entry name" value="G-protein_gamma-like_dom"/>
</dbReference>
<reference evidence="13" key="3">
    <citation type="submission" date="2025-09" db="UniProtKB">
        <authorList>
            <consortium name="Ensembl"/>
        </authorList>
    </citation>
    <scope>IDENTIFICATION</scope>
</reference>
<accession>A0A4W2CT56</accession>
<dbReference type="GO" id="GO:0007186">
    <property type="term" value="P:G protein-coupled receptor signaling pathway"/>
    <property type="evidence" value="ECO:0007669"/>
    <property type="project" value="InterPro"/>
</dbReference>
<feature type="region of interest" description="Disordered" evidence="10">
    <location>
        <begin position="50"/>
        <end position="76"/>
    </location>
</feature>
<feature type="chain" id="PRO_5021405455" description="Guanine nucleotide-binding protein subunit gamma" evidence="11">
    <location>
        <begin position="27"/>
        <end position="123"/>
    </location>
</feature>
<evidence type="ECO:0000256" key="2">
    <source>
        <dbReference type="ARBA" id="ARBA00007431"/>
    </source>
</evidence>
<dbReference type="FunFam" id="4.10.260.10:FF:000001">
    <property type="entry name" value="Guanine nucleotide-binding protein subunit gamma"/>
    <property type="match status" value="1"/>
</dbReference>
<dbReference type="GO" id="GO:0031681">
    <property type="term" value="F:G-protein beta-subunit binding"/>
    <property type="evidence" value="ECO:0007669"/>
    <property type="project" value="InterPro"/>
</dbReference>
<evidence type="ECO:0000256" key="1">
    <source>
        <dbReference type="ARBA" id="ARBA00004342"/>
    </source>
</evidence>
<dbReference type="GO" id="GO:0005834">
    <property type="term" value="C:heterotrimeric G-protein complex"/>
    <property type="evidence" value="ECO:0007669"/>
    <property type="project" value="InterPro"/>
</dbReference>
<dbReference type="InterPro" id="IPR001770">
    <property type="entry name" value="G-protein_gamma"/>
</dbReference>
<evidence type="ECO:0000256" key="5">
    <source>
        <dbReference type="ARBA" id="ARBA00023136"/>
    </source>
</evidence>
<keyword evidence="3 9" id="KW-1003">Cell membrane</keyword>
<protein>
    <recommendedName>
        <fullName evidence="9">Guanine nucleotide-binding protein subunit gamma</fullName>
    </recommendedName>
</protein>
<organism evidence="13 14">
    <name type="scientific">Bos indicus x Bos taurus</name>
    <name type="common">Hybrid cattle</name>
    <dbReference type="NCBI Taxonomy" id="30522"/>
    <lineage>
        <taxon>Eukaryota</taxon>
        <taxon>Metazoa</taxon>
        <taxon>Chordata</taxon>
        <taxon>Craniata</taxon>
        <taxon>Vertebrata</taxon>
        <taxon>Euteleostomi</taxon>
        <taxon>Mammalia</taxon>
        <taxon>Eutheria</taxon>
        <taxon>Laurasiatheria</taxon>
        <taxon>Artiodactyla</taxon>
        <taxon>Ruminantia</taxon>
        <taxon>Pecora</taxon>
        <taxon>Bovidae</taxon>
        <taxon>Bovinae</taxon>
        <taxon>Bos</taxon>
    </lineage>
</organism>
<evidence type="ECO:0000256" key="9">
    <source>
        <dbReference type="RuleBase" id="RU004973"/>
    </source>
</evidence>
<evidence type="ECO:0000256" key="11">
    <source>
        <dbReference type="SAM" id="SignalP"/>
    </source>
</evidence>
<evidence type="ECO:0000256" key="6">
    <source>
        <dbReference type="ARBA" id="ARBA00023224"/>
    </source>
</evidence>
<comment type="similarity">
    <text evidence="2 9">Belongs to the G protein gamma family.</text>
</comment>